<proteinExistence type="predicted"/>
<feature type="compositionally biased region" description="Polar residues" evidence="1">
    <location>
        <begin position="342"/>
        <end position="359"/>
    </location>
</feature>
<feature type="compositionally biased region" description="Basic and acidic residues" evidence="1">
    <location>
        <begin position="272"/>
        <end position="290"/>
    </location>
</feature>
<name>A0A6P0UDQ9_9FLAO</name>
<evidence type="ECO:0000256" key="1">
    <source>
        <dbReference type="SAM" id="MobiDB-lite"/>
    </source>
</evidence>
<feature type="compositionally biased region" description="Basic and acidic residues" evidence="1">
    <location>
        <begin position="298"/>
        <end position="310"/>
    </location>
</feature>
<gene>
    <name evidence="3" type="ORF">GWK09_11605</name>
</gene>
<feature type="region of interest" description="Disordered" evidence="1">
    <location>
        <begin position="226"/>
        <end position="409"/>
    </location>
</feature>
<evidence type="ECO:0000313" key="3">
    <source>
        <dbReference type="EMBL" id="NER11167.1"/>
    </source>
</evidence>
<feature type="compositionally biased region" description="Basic and acidic residues" evidence="1">
    <location>
        <begin position="226"/>
        <end position="242"/>
    </location>
</feature>
<protein>
    <recommendedName>
        <fullName evidence="5">DUF3300 domain-containing protein</fullName>
    </recommendedName>
</protein>
<comment type="caution">
    <text evidence="3">The sequence shown here is derived from an EMBL/GenBank/DDBJ whole genome shotgun (WGS) entry which is preliminary data.</text>
</comment>
<evidence type="ECO:0000256" key="2">
    <source>
        <dbReference type="SAM" id="SignalP"/>
    </source>
</evidence>
<feature type="signal peptide" evidence="2">
    <location>
        <begin position="1"/>
        <end position="19"/>
    </location>
</feature>
<dbReference type="AlphaFoldDB" id="A0A6P0UDQ9"/>
<keyword evidence="4" id="KW-1185">Reference proteome</keyword>
<feature type="chain" id="PRO_5027096486" description="DUF3300 domain-containing protein" evidence="2">
    <location>
        <begin position="20"/>
        <end position="409"/>
    </location>
</feature>
<feature type="compositionally biased region" description="Polar residues" evidence="1">
    <location>
        <begin position="248"/>
        <end position="271"/>
    </location>
</feature>
<dbReference type="Proteomes" id="UP000468443">
    <property type="component" value="Unassembled WGS sequence"/>
</dbReference>
<keyword evidence="2" id="KW-0732">Signal</keyword>
<dbReference type="RefSeq" id="WP_163693613.1">
    <property type="nucleotide sequence ID" value="NZ_FXTW01000004.1"/>
</dbReference>
<accession>A0A6P0UDQ9</accession>
<evidence type="ECO:0008006" key="5">
    <source>
        <dbReference type="Google" id="ProtNLM"/>
    </source>
</evidence>
<reference evidence="3 4" key="1">
    <citation type="submission" date="2020-01" db="EMBL/GenBank/DDBJ databases">
        <title>Muriicola jejuensis KCTC 22299.</title>
        <authorList>
            <person name="Wang G."/>
        </authorList>
    </citation>
    <scope>NUCLEOTIDE SEQUENCE [LARGE SCALE GENOMIC DNA]</scope>
    <source>
        <strain evidence="3 4">KCTC 22299</strain>
    </source>
</reference>
<organism evidence="3 4">
    <name type="scientific">Muriicola jejuensis</name>
    <dbReference type="NCBI Taxonomy" id="504488"/>
    <lineage>
        <taxon>Bacteria</taxon>
        <taxon>Pseudomonadati</taxon>
        <taxon>Bacteroidota</taxon>
        <taxon>Flavobacteriia</taxon>
        <taxon>Flavobacteriales</taxon>
        <taxon>Flavobacteriaceae</taxon>
        <taxon>Muriicola</taxon>
    </lineage>
</organism>
<dbReference type="EMBL" id="JAABOP010000003">
    <property type="protein sequence ID" value="NER11167.1"/>
    <property type="molecule type" value="Genomic_DNA"/>
</dbReference>
<sequence length="409" mass="47402">MKNLLLILGAFVLSSSVEATTLDKNTMVSSVFGYNNSVIFVENGITFSVYPDGEFDFYIDNRVNFGANINFRRSNITFNSGFDYSPFVQYDDYGAVIQIENVPVYYDYYGRVSQIGGINIWYNNGRLRRVGGLYVYYNNRGFFHRFNGFVNVYNRHYIYSPFHDYFARPALGFCLVYNRPYRRYYAPIRYTYYGPYINNNRRFYAQVGRSYRYNYRPERERVYRNDRRVVARDNRGRRDNGYTRDNGQFRNSGKSVRSNQATPVSRTNTRSEGYRSSRNTEKARVGERSANRSTDFARNNEKARVSERSNGRSTGVTRSAAPAETKRSTSRSSDYRKDGRTVSRSANTGNEVRNSQGSKSYKRSTSESNRPKVISRTPVTRKAVSTRSGKETKARSTSRTATTRSKRVQ</sequence>
<evidence type="ECO:0000313" key="4">
    <source>
        <dbReference type="Proteomes" id="UP000468443"/>
    </source>
</evidence>